<dbReference type="RefSeq" id="WP_013348487.1">
    <property type="nucleotide sequence ID" value="NZ_JBQDIL010000009.1"/>
</dbReference>
<feature type="compositionally biased region" description="Polar residues" evidence="1">
    <location>
        <begin position="53"/>
        <end position="69"/>
    </location>
</feature>
<evidence type="ECO:0000313" key="4">
    <source>
        <dbReference type="Proteomes" id="UP000235739"/>
    </source>
</evidence>
<feature type="transmembrane region" description="Helical" evidence="2">
    <location>
        <begin position="15"/>
        <end position="41"/>
    </location>
</feature>
<sequence>MPDGVAVKGLRSCGAVLLVFLLGIAAVAVLIAAGWAAVIFIQRGAGTHLEEPSTPSATLEQQAPNSLRPSETFAP</sequence>
<accession>A0A2N7S5N3</accession>
<dbReference type="EMBL" id="PNQX01000001">
    <property type="protein sequence ID" value="PMQ21453.1"/>
    <property type="molecule type" value="Genomic_DNA"/>
</dbReference>
<dbReference type="Proteomes" id="UP000235739">
    <property type="component" value="Unassembled WGS sequence"/>
</dbReference>
<keyword evidence="2" id="KW-0472">Membrane</keyword>
<dbReference type="AlphaFoldDB" id="A0A2N7S5N3"/>
<name>A0A2N7S5N3_9MICC</name>
<keyword evidence="2" id="KW-0812">Transmembrane</keyword>
<keyword evidence="2" id="KW-1133">Transmembrane helix</keyword>
<feature type="region of interest" description="Disordered" evidence="1">
    <location>
        <begin position="51"/>
        <end position="75"/>
    </location>
</feature>
<comment type="caution">
    <text evidence="3">The sequence shown here is derived from an EMBL/GenBank/DDBJ whole genome shotgun (WGS) entry which is preliminary data.</text>
</comment>
<evidence type="ECO:0000313" key="3">
    <source>
        <dbReference type="EMBL" id="PMQ21453.1"/>
    </source>
</evidence>
<organism evidence="3 4">
    <name type="scientific">Glutamicibacter arilaitensis</name>
    <dbReference type="NCBI Taxonomy" id="256701"/>
    <lineage>
        <taxon>Bacteria</taxon>
        <taxon>Bacillati</taxon>
        <taxon>Actinomycetota</taxon>
        <taxon>Actinomycetes</taxon>
        <taxon>Micrococcales</taxon>
        <taxon>Micrococcaceae</taxon>
        <taxon>Glutamicibacter</taxon>
    </lineage>
</organism>
<evidence type="ECO:0000256" key="2">
    <source>
        <dbReference type="SAM" id="Phobius"/>
    </source>
</evidence>
<evidence type="ECO:0000256" key="1">
    <source>
        <dbReference type="SAM" id="MobiDB-lite"/>
    </source>
</evidence>
<protein>
    <submittedName>
        <fullName evidence="3">Uncharacterized protein</fullName>
    </submittedName>
</protein>
<proteinExistence type="predicted"/>
<reference evidence="3 4" key="1">
    <citation type="journal article" date="2017" name="Elife">
        <title>Extensive horizontal gene transfer in cheese-associated bacteria.</title>
        <authorList>
            <person name="Bonham K.S."/>
            <person name="Wolfe B.E."/>
            <person name="Dutton R.J."/>
        </authorList>
    </citation>
    <scope>NUCLEOTIDE SEQUENCE [LARGE SCALE GENOMIC DNA]</scope>
    <source>
        <strain evidence="3 4">JB182</strain>
    </source>
</reference>
<gene>
    <name evidence="3" type="ORF">CIK84_07885</name>
</gene>
<dbReference type="GeneID" id="303184723"/>